<evidence type="ECO:0000313" key="5">
    <source>
        <dbReference type="EMBL" id="KZS16274.1"/>
    </source>
</evidence>
<dbReference type="OrthoDB" id="5545019at2759"/>
<dbReference type="PRINTS" id="PR00081">
    <property type="entry name" value="GDHRDH"/>
</dbReference>
<evidence type="ECO:0000256" key="2">
    <source>
        <dbReference type="ARBA" id="ARBA00022857"/>
    </source>
</evidence>
<name>A0A0P5ZJB3_9CRUS</name>
<keyword evidence="6" id="KW-1185">Reference proteome</keyword>
<evidence type="ECO:0000256" key="3">
    <source>
        <dbReference type="ARBA" id="ARBA00023002"/>
    </source>
</evidence>
<proteinExistence type="inferred from homology"/>
<dbReference type="STRING" id="35525.A0A0P5ZJB3"/>
<protein>
    <submittedName>
        <fullName evidence="5">Estradiol 17-beta-dehydrogenase 12</fullName>
    </submittedName>
</protein>
<dbReference type="PANTHER" id="PTHR43899:SF13">
    <property type="entry name" value="RH59310P"/>
    <property type="match status" value="1"/>
</dbReference>
<dbReference type="EMBL" id="LRGB01000725">
    <property type="protein sequence ID" value="KZS16274.1"/>
    <property type="molecule type" value="Genomic_DNA"/>
</dbReference>
<dbReference type="InterPro" id="IPR002347">
    <property type="entry name" value="SDR_fam"/>
</dbReference>
<dbReference type="Proteomes" id="UP000076858">
    <property type="component" value="Unassembled WGS sequence"/>
</dbReference>
<dbReference type="InterPro" id="IPR051019">
    <property type="entry name" value="VLCFA-Steroid_DH"/>
</dbReference>
<dbReference type="InterPro" id="IPR036291">
    <property type="entry name" value="NAD(P)-bd_dom_sf"/>
</dbReference>
<dbReference type="AlphaFoldDB" id="A0A0P5ZJB3"/>
<reference evidence="5 6" key="1">
    <citation type="submission" date="2016-03" db="EMBL/GenBank/DDBJ databases">
        <title>EvidentialGene: Evidence-directed Construction of Genes on Genomes.</title>
        <authorList>
            <person name="Gilbert D.G."/>
            <person name="Choi J.-H."/>
            <person name="Mockaitis K."/>
            <person name="Colbourne J."/>
            <person name="Pfrender M."/>
        </authorList>
    </citation>
    <scope>NUCLEOTIDE SEQUENCE [LARGE SCALE GENOMIC DNA]</scope>
    <source>
        <strain evidence="5 6">Xinb3</strain>
        <tissue evidence="5">Complete organism</tissue>
    </source>
</reference>
<evidence type="ECO:0000313" key="6">
    <source>
        <dbReference type="Proteomes" id="UP000076858"/>
    </source>
</evidence>
<dbReference type="PANTHER" id="PTHR43899">
    <property type="entry name" value="RH59310P"/>
    <property type="match status" value="1"/>
</dbReference>
<dbReference type="FunFam" id="3.40.50.720:FF:000137">
    <property type="entry name" value="Hydroxysteroid (17-beta) dehydrogenase 3"/>
    <property type="match status" value="1"/>
</dbReference>
<dbReference type="SUPFAM" id="SSF51735">
    <property type="entry name" value="NAD(P)-binding Rossmann-fold domains"/>
    <property type="match status" value="1"/>
</dbReference>
<comment type="caution">
    <text evidence="5">The sequence shown here is derived from an EMBL/GenBank/DDBJ whole genome shotgun (WGS) entry which is preliminary data.</text>
</comment>
<evidence type="ECO:0000256" key="4">
    <source>
        <dbReference type="RuleBase" id="RU000363"/>
    </source>
</evidence>
<dbReference type="PIRSF" id="PIRSF000126">
    <property type="entry name" value="11-beta-HSD1"/>
    <property type="match status" value="1"/>
</dbReference>
<sequence length="317" mass="34848">MVFCVEVFGWGIMVVMGAKLLFNCYDFFYATYLAAALGHNLVPKIKQFGSWAVVTGATDGIGKAYAKQLAALGLNIVLVSRSPVKLKQVSDEISRQNRAIQILTVAVDFTDGNAIYPKLKKELSHLFGQIGILVNNVGMKLPTCQIADVPSGDQFNEIINCNVMSMVRLTNMLLPAMRKKKRGLIINIGSLAGTGFAPMRTTYGATKAFVDKFSCDLAAEYRSDGIVVQSILPGYVATKLPGLSGKSSFDVPTAKTYVEAALLRSLGVETRTAAYWFHKILLYWTEFLYFFVPNLVQKLTVSIIGRKAQMANLQTRM</sequence>
<dbReference type="GO" id="GO:0005783">
    <property type="term" value="C:endoplasmic reticulum"/>
    <property type="evidence" value="ECO:0007669"/>
    <property type="project" value="TreeGrafter"/>
</dbReference>
<dbReference type="CDD" id="cd05356">
    <property type="entry name" value="17beta-HSD1_like_SDR_c"/>
    <property type="match status" value="1"/>
</dbReference>
<accession>A0A0P5ZJB3</accession>
<dbReference type="Gene3D" id="3.40.50.720">
    <property type="entry name" value="NAD(P)-binding Rossmann-like Domain"/>
    <property type="match status" value="1"/>
</dbReference>
<dbReference type="Pfam" id="PF00106">
    <property type="entry name" value="adh_short"/>
    <property type="match status" value="1"/>
</dbReference>
<comment type="similarity">
    <text evidence="1 4">Belongs to the short-chain dehydrogenases/reductases (SDR) family.</text>
</comment>
<organism evidence="5 6">
    <name type="scientific">Daphnia magna</name>
    <dbReference type="NCBI Taxonomy" id="35525"/>
    <lineage>
        <taxon>Eukaryota</taxon>
        <taxon>Metazoa</taxon>
        <taxon>Ecdysozoa</taxon>
        <taxon>Arthropoda</taxon>
        <taxon>Crustacea</taxon>
        <taxon>Branchiopoda</taxon>
        <taxon>Diplostraca</taxon>
        <taxon>Cladocera</taxon>
        <taxon>Anomopoda</taxon>
        <taxon>Daphniidae</taxon>
        <taxon>Daphnia</taxon>
    </lineage>
</organism>
<evidence type="ECO:0000256" key="1">
    <source>
        <dbReference type="ARBA" id="ARBA00006484"/>
    </source>
</evidence>
<keyword evidence="2" id="KW-0521">NADP</keyword>
<dbReference type="PRINTS" id="PR00080">
    <property type="entry name" value="SDRFAMILY"/>
</dbReference>
<gene>
    <name evidence="5" type="ORF">APZ42_017890</name>
</gene>
<keyword evidence="3" id="KW-0560">Oxidoreductase</keyword>
<dbReference type="GO" id="GO:0016491">
    <property type="term" value="F:oxidoreductase activity"/>
    <property type="evidence" value="ECO:0007669"/>
    <property type="project" value="UniProtKB-KW"/>
</dbReference>